<feature type="transmembrane region" description="Helical" evidence="6">
    <location>
        <begin position="216"/>
        <end position="235"/>
    </location>
</feature>
<keyword evidence="5 6" id="KW-0472">Membrane</keyword>
<protein>
    <recommendedName>
        <fullName evidence="6">Probable membrane transporter protein</fullName>
    </recommendedName>
</protein>
<feature type="transmembrane region" description="Helical" evidence="6">
    <location>
        <begin position="52"/>
        <end position="72"/>
    </location>
</feature>
<dbReference type="Pfam" id="PF01925">
    <property type="entry name" value="TauE"/>
    <property type="match status" value="1"/>
</dbReference>
<evidence type="ECO:0000256" key="5">
    <source>
        <dbReference type="ARBA" id="ARBA00023136"/>
    </source>
</evidence>
<dbReference type="PANTHER" id="PTHR43483:SF3">
    <property type="entry name" value="MEMBRANE TRANSPORTER PROTEIN HI_0806-RELATED"/>
    <property type="match status" value="1"/>
</dbReference>
<keyword evidence="6" id="KW-1003">Cell membrane</keyword>
<dbReference type="EMBL" id="BAER01000023">
    <property type="protein sequence ID" value="GAC31783.1"/>
    <property type="molecule type" value="Genomic_DNA"/>
</dbReference>
<evidence type="ECO:0000256" key="6">
    <source>
        <dbReference type="RuleBase" id="RU363041"/>
    </source>
</evidence>
<dbReference type="PANTHER" id="PTHR43483">
    <property type="entry name" value="MEMBRANE TRANSPORTER PROTEIN HI_0806-RELATED"/>
    <property type="match status" value="1"/>
</dbReference>
<feature type="transmembrane region" description="Helical" evidence="6">
    <location>
        <begin position="111"/>
        <end position="131"/>
    </location>
</feature>
<dbReference type="InterPro" id="IPR002781">
    <property type="entry name" value="TM_pro_TauE-like"/>
</dbReference>
<evidence type="ECO:0000256" key="3">
    <source>
        <dbReference type="ARBA" id="ARBA00022692"/>
    </source>
</evidence>
<accession>K6ZSJ7</accession>
<evidence type="ECO:0000313" key="8">
    <source>
        <dbReference type="Proteomes" id="UP000006322"/>
    </source>
</evidence>
<keyword evidence="4 6" id="KW-1133">Transmembrane helix</keyword>
<proteinExistence type="inferred from homology"/>
<evidence type="ECO:0000256" key="2">
    <source>
        <dbReference type="ARBA" id="ARBA00009142"/>
    </source>
</evidence>
<feature type="transmembrane region" description="Helical" evidence="6">
    <location>
        <begin position="247"/>
        <end position="265"/>
    </location>
</feature>
<feature type="transmembrane region" description="Helical" evidence="6">
    <location>
        <begin position="7"/>
        <end position="40"/>
    </location>
</feature>
<sequence length="266" mass="27802">MDPALLVLLVCLVLGAVVGLFAGLLGIGGGLIIVPSLLYLLIEHVHLPLEVAMPMAIATSLSTIVLTAISSSRAHYKLGNLRQFYLLWTGLGISMGAIIGPQFATTIPAEALKTLFAALVLVIAGQMVFLGNKEAKRDVSKQLLIVIGVVTGCISSVMGIGGGAIMVPALLWCRVDIRIAIGCAAFSGLVIALFGSASFIVAGWDNAHLPQWAIGYIYLPATFGIVTTSVFTAGVGAKLSRSLDTQLLKKIFAGFLVIVSLRMLLG</sequence>
<gene>
    <name evidence="7" type="ORF">GPLA_0867</name>
</gene>
<reference evidence="8" key="1">
    <citation type="journal article" date="2014" name="Environ. Microbiol.">
        <title>Comparative genomics of the marine bacterial genus Glaciecola reveals the high degree of genomic diversity and genomic characteristic for cold adaptation.</title>
        <authorList>
            <person name="Qin Q.L."/>
            <person name="Xie B.B."/>
            <person name="Yu Y."/>
            <person name="Shu Y.L."/>
            <person name="Rong J.C."/>
            <person name="Zhang Y.J."/>
            <person name="Zhao D.L."/>
            <person name="Chen X.L."/>
            <person name="Zhang X.Y."/>
            <person name="Chen B."/>
            <person name="Zhou B.C."/>
            <person name="Zhang Y.Z."/>
        </authorList>
    </citation>
    <scope>NUCLEOTIDE SEQUENCE [LARGE SCALE GENOMIC DNA]</scope>
    <source>
        <strain evidence="8">LMG 21857</strain>
    </source>
</reference>
<dbReference type="Proteomes" id="UP000006322">
    <property type="component" value="Unassembled WGS sequence"/>
</dbReference>
<evidence type="ECO:0000313" key="7">
    <source>
        <dbReference type="EMBL" id="GAC31783.1"/>
    </source>
</evidence>
<dbReference type="OrthoDB" id="457670at2"/>
<dbReference type="RefSeq" id="WP_007103587.1">
    <property type="nucleotide sequence ID" value="NZ_BAER01000023.1"/>
</dbReference>
<evidence type="ECO:0000256" key="4">
    <source>
        <dbReference type="ARBA" id="ARBA00022989"/>
    </source>
</evidence>
<dbReference type="STRING" id="1129793.GPLA_0867"/>
<feature type="transmembrane region" description="Helical" evidence="6">
    <location>
        <begin position="84"/>
        <end position="105"/>
    </location>
</feature>
<dbReference type="GO" id="GO:0005886">
    <property type="term" value="C:plasma membrane"/>
    <property type="evidence" value="ECO:0007669"/>
    <property type="project" value="UniProtKB-SubCell"/>
</dbReference>
<keyword evidence="3 6" id="KW-0812">Transmembrane</keyword>
<feature type="transmembrane region" description="Helical" evidence="6">
    <location>
        <begin position="179"/>
        <end position="204"/>
    </location>
</feature>
<name>K6ZSJ7_9ALTE</name>
<keyword evidence="8" id="KW-1185">Reference proteome</keyword>
<feature type="transmembrane region" description="Helical" evidence="6">
    <location>
        <begin position="143"/>
        <end position="167"/>
    </location>
</feature>
<organism evidence="7 8">
    <name type="scientific">Paraglaciecola polaris LMG 21857</name>
    <dbReference type="NCBI Taxonomy" id="1129793"/>
    <lineage>
        <taxon>Bacteria</taxon>
        <taxon>Pseudomonadati</taxon>
        <taxon>Pseudomonadota</taxon>
        <taxon>Gammaproteobacteria</taxon>
        <taxon>Alteromonadales</taxon>
        <taxon>Alteromonadaceae</taxon>
        <taxon>Paraglaciecola</taxon>
    </lineage>
</organism>
<comment type="caution">
    <text evidence="7">The sequence shown here is derived from an EMBL/GenBank/DDBJ whole genome shotgun (WGS) entry which is preliminary data.</text>
</comment>
<dbReference type="AlphaFoldDB" id="K6ZSJ7"/>
<comment type="subcellular location">
    <subcellularLocation>
        <location evidence="6">Cell membrane</location>
        <topology evidence="6">Multi-pass membrane protein</topology>
    </subcellularLocation>
    <subcellularLocation>
        <location evidence="1">Membrane</location>
        <topology evidence="1">Multi-pass membrane protein</topology>
    </subcellularLocation>
</comment>
<evidence type="ECO:0000256" key="1">
    <source>
        <dbReference type="ARBA" id="ARBA00004141"/>
    </source>
</evidence>
<comment type="similarity">
    <text evidence="2 6">Belongs to the 4-toluene sulfonate uptake permease (TSUP) (TC 2.A.102) family.</text>
</comment>